<accession>A0A8J3H2T9</accession>
<dbReference type="Proteomes" id="UP000626220">
    <property type="component" value="Unassembled WGS sequence"/>
</dbReference>
<dbReference type="EMBL" id="BNCJ01000033">
    <property type="protein sequence ID" value="GHF72942.1"/>
    <property type="molecule type" value="Genomic_DNA"/>
</dbReference>
<dbReference type="RefSeq" id="WP_189682839.1">
    <property type="nucleotide sequence ID" value="NZ_BNCJ01000033.1"/>
</dbReference>
<reference evidence="1" key="1">
    <citation type="journal article" date="2014" name="Int. J. Syst. Evol. Microbiol.">
        <title>Complete genome sequence of Corynebacterium casei LMG S-19264T (=DSM 44701T), isolated from a smear-ripened cheese.</title>
        <authorList>
            <consortium name="US DOE Joint Genome Institute (JGI-PGF)"/>
            <person name="Walter F."/>
            <person name="Albersmeier A."/>
            <person name="Kalinowski J."/>
            <person name="Ruckert C."/>
        </authorList>
    </citation>
    <scope>NUCLEOTIDE SEQUENCE</scope>
    <source>
        <strain evidence="1">KCTC 42650</strain>
    </source>
</reference>
<gene>
    <name evidence="1" type="ORF">GCM10017056_49760</name>
</gene>
<reference evidence="1" key="2">
    <citation type="submission" date="2020-09" db="EMBL/GenBank/DDBJ databases">
        <authorList>
            <person name="Sun Q."/>
            <person name="Kim S."/>
        </authorList>
    </citation>
    <scope>NUCLEOTIDE SEQUENCE</scope>
    <source>
        <strain evidence="1">KCTC 42650</strain>
    </source>
</reference>
<sequence>MPVNKTTPEYYATMAVSKLFENESMLKEFMHVYGQSTPDAQAYLVKNLGLPDDMAKKLVSLQGEELAKFVGGNVCGYLW</sequence>
<keyword evidence="2" id="KW-1185">Reference proteome</keyword>
<proteinExistence type="predicted"/>
<protein>
    <submittedName>
        <fullName evidence="1">Uncharacterized protein</fullName>
    </submittedName>
</protein>
<organism evidence="1 2">
    <name type="scientific">Seohaeicola zhoushanensis</name>
    <dbReference type="NCBI Taxonomy" id="1569283"/>
    <lineage>
        <taxon>Bacteria</taxon>
        <taxon>Pseudomonadati</taxon>
        <taxon>Pseudomonadota</taxon>
        <taxon>Alphaproteobacteria</taxon>
        <taxon>Rhodobacterales</taxon>
        <taxon>Roseobacteraceae</taxon>
        <taxon>Seohaeicola</taxon>
    </lineage>
</organism>
<comment type="caution">
    <text evidence="1">The sequence shown here is derived from an EMBL/GenBank/DDBJ whole genome shotgun (WGS) entry which is preliminary data.</text>
</comment>
<dbReference type="AlphaFoldDB" id="A0A8J3H2T9"/>
<evidence type="ECO:0000313" key="1">
    <source>
        <dbReference type="EMBL" id="GHF72942.1"/>
    </source>
</evidence>
<name>A0A8J3H2T9_9RHOB</name>
<evidence type="ECO:0000313" key="2">
    <source>
        <dbReference type="Proteomes" id="UP000626220"/>
    </source>
</evidence>